<comment type="caution">
    <text evidence="1">The sequence shown here is derived from an EMBL/GenBank/DDBJ whole genome shotgun (WGS) entry which is preliminary data.</text>
</comment>
<proteinExistence type="predicted"/>
<gene>
    <name evidence="1" type="ORF">HPB49_007228</name>
</gene>
<dbReference type="Proteomes" id="UP000821865">
    <property type="component" value="Chromosome 1"/>
</dbReference>
<organism evidence="1 2">
    <name type="scientific">Dermacentor silvarum</name>
    <name type="common">Tick</name>
    <dbReference type="NCBI Taxonomy" id="543639"/>
    <lineage>
        <taxon>Eukaryota</taxon>
        <taxon>Metazoa</taxon>
        <taxon>Ecdysozoa</taxon>
        <taxon>Arthropoda</taxon>
        <taxon>Chelicerata</taxon>
        <taxon>Arachnida</taxon>
        <taxon>Acari</taxon>
        <taxon>Parasitiformes</taxon>
        <taxon>Ixodida</taxon>
        <taxon>Ixodoidea</taxon>
        <taxon>Ixodidae</taxon>
        <taxon>Rhipicephalinae</taxon>
        <taxon>Dermacentor</taxon>
    </lineage>
</organism>
<evidence type="ECO:0000313" key="1">
    <source>
        <dbReference type="EMBL" id="KAH7978883.1"/>
    </source>
</evidence>
<sequence length="247" mass="26526">MSGQGVSDAAELLKPSVVSGEGKQTCPVSPAEYEMLKPSVVSGENNQASNASPAKEEEVLKPSVVPGQDDEASDSPLAKKDEMFKPSVVSGEDCQASDASPAKEDMWEMCIFLFCDPRGRPCDCSDFLESMKNLGLYHEVAGIGPLRYRKVWLIKLKTTKALRALANAGSLQVKGHYCAVVDPVVEALEPITGNVQVNENVPLEPGVMLVTPTTVCEIEHGSENQQGTPPFAKETAARRSYEVLTDA</sequence>
<evidence type="ECO:0000313" key="2">
    <source>
        <dbReference type="Proteomes" id="UP000821865"/>
    </source>
</evidence>
<keyword evidence="2" id="KW-1185">Reference proteome</keyword>
<reference evidence="1" key="1">
    <citation type="submission" date="2020-05" db="EMBL/GenBank/DDBJ databases">
        <title>Large-scale comparative analyses of tick genomes elucidate their genetic diversity and vector capacities.</title>
        <authorList>
            <person name="Jia N."/>
            <person name="Wang J."/>
            <person name="Shi W."/>
            <person name="Du L."/>
            <person name="Sun Y."/>
            <person name="Zhan W."/>
            <person name="Jiang J."/>
            <person name="Wang Q."/>
            <person name="Zhang B."/>
            <person name="Ji P."/>
            <person name="Sakyi L.B."/>
            <person name="Cui X."/>
            <person name="Yuan T."/>
            <person name="Jiang B."/>
            <person name="Yang W."/>
            <person name="Lam T.T.-Y."/>
            <person name="Chang Q."/>
            <person name="Ding S."/>
            <person name="Wang X."/>
            <person name="Zhu J."/>
            <person name="Ruan X."/>
            <person name="Zhao L."/>
            <person name="Wei J."/>
            <person name="Que T."/>
            <person name="Du C."/>
            <person name="Cheng J."/>
            <person name="Dai P."/>
            <person name="Han X."/>
            <person name="Huang E."/>
            <person name="Gao Y."/>
            <person name="Liu J."/>
            <person name="Shao H."/>
            <person name="Ye R."/>
            <person name="Li L."/>
            <person name="Wei W."/>
            <person name="Wang X."/>
            <person name="Wang C."/>
            <person name="Yang T."/>
            <person name="Huo Q."/>
            <person name="Li W."/>
            <person name="Guo W."/>
            <person name="Chen H."/>
            <person name="Zhou L."/>
            <person name="Ni X."/>
            <person name="Tian J."/>
            <person name="Zhou Y."/>
            <person name="Sheng Y."/>
            <person name="Liu T."/>
            <person name="Pan Y."/>
            <person name="Xia L."/>
            <person name="Li J."/>
            <person name="Zhao F."/>
            <person name="Cao W."/>
        </authorList>
    </citation>
    <scope>NUCLEOTIDE SEQUENCE</scope>
    <source>
        <strain evidence="1">Dsil-2018</strain>
    </source>
</reference>
<accession>A0ACB8DX75</accession>
<dbReference type="EMBL" id="CM023470">
    <property type="protein sequence ID" value="KAH7978883.1"/>
    <property type="molecule type" value="Genomic_DNA"/>
</dbReference>
<protein>
    <submittedName>
        <fullName evidence="1">Uncharacterized protein</fullName>
    </submittedName>
</protein>
<name>A0ACB8DX75_DERSI</name>